<dbReference type="PANTHER" id="PTHR10357:SF210">
    <property type="entry name" value="MALTODEXTRIN GLUCOSIDASE"/>
    <property type="match status" value="1"/>
</dbReference>
<dbReference type="EMBL" id="AZTB01000028">
    <property type="protein sequence ID" value="KGG80380.1"/>
    <property type="molecule type" value="Genomic_DNA"/>
</dbReference>
<dbReference type="Pfam" id="PF02903">
    <property type="entry name" value="Alpha-amylase_N"/>
    <property type="match status" value="1"/>
</dbReference>
<dbReference type="RefSeq" id="WP_035163434.1">
    <property type="nucleotide sequence ID" value="NZ_AZTB01000028.1"/>
</dbReference>
<dbReference type="STRING" id="1156417.Y919_06595"/>
<dbReference type="Gene3D" id="2.60.40.1180">
    <property type="entry name" value="Golgi alpha-mannosidase II"/>
    <property type="match status" value="1"/>
</dbReference>
<dbReference type="GO" id="GO:0005975">
    <property type="term" value="P:carbohydrate metabolic process"/>
    <property type="evidence" value="ECO:0007669"/>
    <property type="project" value="InterPro"/>
</dbReference>
<dbReference type="InterPro" id="IPR045857">
    <property type="entry name" value="O16G_dom_2"/>
</dbReference>
<accession>A0A096BGQ0</accession>
<evidence type="ECO:0000313" key="4">
    <source>
        <dbReference type="EMBL" id="KGG80380.1"/>
    </source>
</evidence>
<dbReference type="InterPro" id="IPR017853">
    <property type="entry name" value="GH"/>
</dbReference>
<keyword evidence="2" id="KW-0326">Glycosidase</keyword>
<dbReference type="CDD" id="cd11338">
    <property type="entry name" value="AmyAc_CMD"/>
    <property type="match status" value="1"/>
</dbReference>
<dbReference type="Proteomes" id="UP000029622">
    <property type="component" value="Unassembled WGS sequence"/>
</dbReference>
<name>A0A096BGQ0_9FIRM</name>
<keyword evidence="1" id="KW-0378">Hydrolase</keyword>
<dbReference type="Pfam" id="PF22026">
    <property type="entry name" value="Alpha-amylase_C_2"/>
    <property type="match status" value="1"/>
</dbReference>
<reference evidence="4 5" key="1">
    <citation type="submission" date="2013-12" db="EMBL/GenBank/DDBJ databases">
        <title>Draft genome sequence of Caloranaerobacter sp. H53214.</title>
        <authorList>
            <person name="Jiang L.J."/>
            <person name="Shao Z.Z."/>
            <person name="Long M.N."/>
        </authorList>
    </citation>
    <scope>NUCLEOTIDE SEQUENCE [LARGE SCALE GENOMIC DNA]</scope>
    <source>
        <strain evidence="4 5">H53214</strain>
    </source>
</reference>
<organism evidence="4 5">
    <name type="scientific">Caloranaerobacter azorensis H53214</name>
    <dbReference type="NCBI Taxonomy" id="1156417"/>
    <lineage>
        <taxon>Bacteria</taxon>
        <taxon>Bacillati</taxon>
        <taxon>Bacillota</taxon>
        <taxon>Tissierellia</taxon>
        <taxon>Tissierellales</taxon>
        <taxon>Thermohalobacteraceae</taxon>
        <taxon>Caloranaerobacter</taxon>
    </lineage>
</organism>
<dbReference type="InterPro" id="IPR006047">
    <property type="entry name" value="GH13_cat_dom"/>
</dbReference>
<dbReference type="InterPro" id="IPR013783">
    <property type="entry name" value="Ig-like_fold"/>
</dbReference>
<dbReference type="InterPro" id="IPR004185">
    <property type="entry name" value="Glyco_hydro_13_lg-like_dom"/>
</dbReference>
<evidence type="ECO:0000259" key="3">
    <source>
        <dbReference type="SMART" id="SM00642"/>
    </source>
</evidence>
<dbReference type="Gene3D" id="2.60.40.10">
    <property type="entry name" value="Immunoglobulins"/>
    <property type="match status" value="1"/>
</dbReference>
<dbReference type="GO" id="GO:0004553">
    <property type="term" value="F:hydrolase activity, hydrolyzing O-glycosyl compounds"/>
    <property type="evidence" value="ECO:0007669"/>
    <property type="project" value="InterPro"/>
</dbReference>
<dbReference type="InterPro" id="IPR054174">
    <property type="entry name" value="Alpha-amylase-like_C"/>
</dbReference>
<sequence length="577" mass="68289">MNLQAIYHRPKSNFCYAYDENVIHIRLRAAKGDIKKAVLIYGDKYNWEKRQELNMKLACSDDLYDYFTVEVSPESKRLAYYFKVEGDEGEFYFTEWGLIKDIEEKEVYLHFFQYPYMNKEDIHKVPEWVKDTVFYQIFPERFFNGDTSNDPDELTKWGELPTSGSFYGGDLRGIIEKLDYLEELGINGIYLTPIFESPTNHKYDTKDYFKVDPHFGDLETLKELVSKCHERGIKVILDAVFNHCGYSFEPFQDVIKRGKESPYYDWFHIRKWPIETDPPSYDTFAFTYRMPKLNTSNPEVREYLLKVARYWIEEADIDGWRLDVSDEVSHDFWREFRKVVKEAKKDAYIVGELWLDAYPWLKGDQFDAVMNYPVMRALLQYFAYGNISDSQFKELINKVRMRNTKQVNDVMLNLMESHDTSRFLTECNGDSDKLMMAVTFLLTYEGVPCIYYGTEIGIEGGHDPDCRRTMEWNKENWNLKLFNHYKKLIGLRKQNKALRRGKFEWLDNIEGVIGFTREYEDEKVFVLINNSNFDKKVTLEVNGIYVDKLTGDVFKSDNDLCIDIPMYSARILALCSN</sequence>
<dbReference type="PANTHER" id="PTHR10357">
    <property type="entry name" value="ALPHA-AMYLASE FAMILY MEMBER"/>
    <property type="match status" value="1"/>
</dbReference>
<protein>
    <submittedName>
        <fullName evidence="4">Cyclomaltodextrinase</fullName>
    </submittedName>
</protein>
<dbReference type="SUPFAM" id="SSF51445">
    <property type="entry name" value="(Trans)glycosidases"/>
    <property type="match status" value="1"/>
</dbReference>
<gene>
    <name evidence="4" type="ORF">Y919_06595</name>
</gene>
<proteinExistence type="predicted"/>
<dbReference type="Pfam" id="PF00128">
    <property type="entry name" value="Alpha-amylase"/>
    <property type="match status" value="1"/>
</dbReference>
<evidence type="ECO:0000256" key="1">
    <source>
        <dbReference type="ARBA" id="ARBA00022801"/>
    </source>
</evidence>
<dbReference type="InterPro" id="IPR013780">
    <property type="entry name" value="Glyco_hydro_b"/>
</dbReference>
<comment type="caution">
    <text evidence="4">The sequence shown here is derived from an EMBL/GenBank/DDBJ whole genome shotgun (WGS) entry which is preliminary data.</text>
</comment>
<dbReference type="SUPFAM" id="SSF51011">
    <property type="entry name" value="Glycosyl hydrolase domain"/>
    <property type="match status" value="1"/>
</dbReference>
<evidence type="ECO:0000313" key="5">
    <source>
        <dbReference type="Proteomes" id="UP000029622"/>
    </source>
</evidence>
<dbReference type="AlphaFoldDB" id="A0A096BGQ0"/>
<dbReference type="Gene3D" id="3.90.400.10">
    <property type="entry name" value="Oligo-1,6-glucosidase, Domain 2"/>
    <property type="match status" value="1"/>
</dbReference>
<dbReference type="Gene3D" id="3.20.20.80">
    <property type="entry name" value="Glycosidases"/>
    <property type="match status" value="1"/>
</dbReference>
<dbReference type="SMART" id="SM00642">
    <property type="entry name" value="Aamy"/>
    <property type="match status" value="1"/>
</dbReference>
<dbReference type="CDD" id="cd02857">
    <property type="entry name" value="E_set_CDase_PDE_N"/>
    <property type="match status" value="1"/>
</dbReference>
<evidence type="ECO:0000256" key="2">
    <source>
        <dbReference type="ARBA" id="ARBA00023295"/>
    </source>
</evidence>
<feature type="domain" description="Glycosyl hydrolase family 13 catalytic" evidence="3">
    <location>
        <begin position="136"/>
        <end position="492"/>
    </location>
</feature>